<feature type="compositionally biased region" description="Polar residues" evidence="1">
    <location>
        <begin position="40"/>
        <end position="56"/>
    </location>
</feature>
<sequence>MTSSTPPPYCTLTTTKPYQNHHSHHLQNHLQNRNSHHQHWASQKVSLHNNNPSHTRNAAPKPPSGLGPTADPGSPFPSLFSADFSGHAFWPPQVNSLPPTHICCGVQQALFCGGDHNYIDDILLSFEPKLRGSDD</sequence>
<dbReference type="Proteomes" id="UP000594638">
    <property type="component" value="Unassembled WGS sequence"/>
</dbReference>
<dbReference type="AlphaFoldDB" id="A0A8S0QCE8"/>
<evidence type="ECO:0000313" key="2">
    <source>
        <dbReference type="EMBL" id="CAA2966317.1"/>
    </source>
</evidence>
<protein>
    <submittedName>
        <fullName evidence="2">Uncharacterized protein</fullName>
    </submittedName>
</protein>
<dbReference type="EMBL" id="CACTIH010001858">
    <property type="protein sequence ID" value="CAA2966317.1"/>
    <property type="molecule type" value="Genomic_DNA"/>
</dbReference>
<evidence type="ECO:0000256" key="1">
    <source>
        <dbReference type="SAM" id="MobiDB-lite"/>
    </source>
</evidence>
<accession>A0A8S0QCE8</accession>
<organism evidence="2 3">
    <name type="scientific">Olea europaea subsp. europaea</name>
    <dbReference type="NCBI Taxonomy" id="158383"/>
    <lineage>
        <taxon>Eukaryota</taxon>
        <taxon>Viridiplantae</taxon>
        <taxon>Streptophyta</taxon>
        <taxon>Embryophyta</taxon>
        <taxon>Tracheophyta</taxon>
        <taxon>Spermatophyta</taxon>
        <taxon>Magnoliopsida</taxon>
        <taxon>eudicotyledons</taxon>
        <taxon>Gunneridae</taxon>
        <taxon>Pentapetalae</taxon>
        <taxon>asterids</taxon>
        <taxon>lamiids</taxon>
        <taxon>Lamiales</taxon>
        <taxon>Oleaceae</taxon>
        <taxon>Oleeae</taxon>
        <taxon>Olea</taxon>
    </lineage>
</organism>
<comment type="caution">
    <text evidence="2">The sequence shown here is derived from an EMBL/GenBank/DDBJ whole genome shotgun (WGS) entry which is preliminary data.</text>
</comment>
<reference evidence="2 3" key="1">
    <citation type="submission" date="2019-12" db="EMBL/GenBank/DDBJ databases">
        <authorList>
            <person name="Alioto T."/>
            <person name="Alioto T."/>
            <person name="Gomez Garrido J."/>
        </authorList>
    </citation>
    <scope>NUCLEOTIDE SEQUENCE [LARGE SCALE GENOMIC DNA]</scope>
</reference>
<gene>
    <name evidence="2" type="ORF">OLEA9_A113565</name>
</gene>
<feature type="region of interest" description="Disordered" evidence="1">
    <location>
        <begin position="1"/>
        <end position="78"/>
    </location>
</feature>
<keyword evidence="3" id="KW-1185">Reference proteome</keyword>
<evidence type="ECO:0000313" key="3">
    <source>
        <dbReference type="Proteomes" id="UP000594638"/>
    </source>
</evidence>
<dbReference type="Gramene" id="OE9A113565T1">
    <property type="protein sequence ID" value="OE9A113565C1"/>
    <property type="gene ID" value="OE9A113565"/>
</dbReference>
<proteinExistence type="predicted"/>
<name>A0A8S0QCE8_OLEEU</name>